<dbReference type="OrthoDB" id="9799827at2"/>
<dbReference type="RefSeq" id="WP_106061230.1">
    <property type="nucleotide sequence ID" value="NZ_PVXQ01000062.1"/>
</dbReference>
<evidence type="ECO:0000256" key="2">
    <source>
        <dbReference type="ARBA" id="ARBA00022448"/>
    </source>
</evidence>
<keyword evidence="2" id="KW-0813">Transport</keyword>
<accession>A0A2T0B6Q8</accession>
<dbReference type="GO" id="GO:0009401">
    <property type="term" value="P:phosphoenolpyruvate-dependent sugar phosphotransferase system"/>
    <property type="evidence" value="ECO:0007669"/>
    <property type="project" value="UniProtKB-KW"/>
</dbReference>
<dbReference type="GO" id="GO:0016020">
    <property type="term" value="C:membrane"/>
    <property type="evidence" value="ECO:0007669"/>
    <property type="project" value="InterPro"/>
</dbReference>
<name>A0A2T0B6Q8_9CLOT</name>
<dbReference type="InterPro" id="IPR013789">
    <property type="entry name" value="PTS_EIIA_man"/>
</dbReference>
<protein>
    <submittedName>
        <fullName evidence="10">PTS system mannose-specific EIIAB component</fullName>
    </submittedName>
</protein>
<dbReference type="InterPro" id="IPR051471">
    <property type="entry name" value="Bacterial_PTS_sugar_comp"/>
</dbReference>
<proteinExistence type="predicted"/>
<dbReference type="NCBIfam" id="TIGR00824">
    <property type="entry name" value="EIIA-man"/>
    <property type="match status" value="1"/>
</dbReference>
<evidence type="ECO:0000256" key="6">
    <source>
        <dbReference type="ARBA" id="ARBA00022679"/>
    </source>
</evidence>
<evidence type="ECO:0000313" key="10">
    <source>
        <dbReference type="EMBL" id="PRR79570.1"/>
    </source>
</evidence>
<reference evidence="10 11" key="1">
    <citation type="submission" date="2018-03" db="EMBL/GenBank/DDBJ databases">
        <title>Genome sequence of Clostridium vincentii DSM 10228.</title>
        <authorList>
            <person name="Poehlein A."/>
            <person name="Daniel R."/>
        </authorList>
    </citation>
    <scope>NUCLEOTIDE SEQUENCE [LARGE SCALE GENOMIC DNA]</scope>
    <source>
        <strain evidence="10 11">DSM 10228</strain>
    </source>
</reference>
<keyword evidence="7" id="KW-0598">Phosphotransferase system</keyword>
<keyword evidence="3" id="KW-0963">Cytoplasm</keyword>
<keyword evidence="6" id="KW-0808">Transferase</keyword>
<dbReference type="InterPro" id="IPR036662">
    <property type="entry name" value="PTS_EIIA_man-typ_sf"/>
</dbReference>
<dbReference type="GO" id="GO:0016301">
    <property type="term" value="F:kinase activity"/>
    <property type="evidence" value="ECO:0007669"/>
    <property type="project" value="UniProtKB-KW"/>
</dbReference>
<dbReference type="EMBL" id="PVXQ01000062">
    <property type="protein sequence ID" value="PRR79570.1"/>
    <property type="molecule type" value="Genomic_DNA"/>
</dbReference>
<dbReference type="PROSITE" id="PS51096">
    <property type="entry name" value="PTS_EIIA_TYPE_4"/>
    <property type="match status" value="1"/>
</dbReference>
<dbReference type="Gene3D" id="3.40.50.510">
    <property type="entry name" value="Phosphotransferase system, mannose-type IIA component"/>
    <property type="match status" value="1"/>
</dbReference>
<evidence type="ECO:0000256" key="5">
    <source>
        <dbReference type="ARBA" id="ARBA00022597"/>
    </source>
</evidence>
<keyword evidence="8" id="KW-0418">Kinase</keyword>
<dbReference type="GO" id="GO:0005737">
    <property type="term" value="C:cytoplasm"/>
    <property type="evidence" value="ECO:0007669"/>
    <property type="project" value="UniProtKB-SubCell"/>
</dbReference>
<dbReference type="CDD" id="cd00006">
    <property type="entry name" value="PTS_IIA_man"/>
    <property type="match status" value="1"/>
</dbReference>
<dbReference type="Pfam" id="PF03610">
    <property type="entry name" value="EIIA-man"/>
    <property type="match status" value="1"/>
</dbReference>
<sequence length="139" mass="15100">MVAIVVGSHGNFSKELVKSGEMICGIQENVGYVTFQTGESADGLVAKYEEVLAKLDCKDGVLFMVDLFGGSPYNAASRIAINNDNMDIIAGVNLPMYLEISQAMSFSTVNELVNTALSTTIDTIKSFRKSMENIEMEEL</sequence>
<dbReference type="PANTHER" id="PTHR33799">
    <property type="entry name" value="PTS PERMEASE-RELATED-RELATED"/>
    <property type="match status" value="1"/>
</dbReference>
<keyword evidence="11" id="KW-1185">Reference proteome</keyword>
<evidence type="ECO:0000313" key="11">
    <source>
        <dbReference type="Proteomes" id="UP000239471"/>
    </source>
</evidence>
<keyword evidence="5" id="KW-0762">Sugar transport</keyword>
<evidence type="ECO:0000256" key="4">
    <source>
        <dbReference type="ARBA" id="ARBA00022553"/>
    </source>
</evidence>
<dbReference type="InterPro" id="IPR033887">
    <property type="entry name" value="PTS_IIA_man"/>
</dbReference>
<organism evidence="10 11">
    <name type="scientific">Clostridium vincentii</name>
    <dbReference type="NCBI Taxonomy" id="52704"/>
    <lineage>
        <taxon>Bacteria</taxon>
        <taxon>Bacillati</taxon>
        <taxon>Bacillota</taxon>
        <taxon>Clostridia</taxon>
        <taxon>Eubacteriales</taxon>
        <taxon>Clostridiaceae</taxon>
        <taxon>Clostridium</taxon>
    </lineage>
</organism>
<dbReference type="PANTHER" id="PTHR33799:SF1">
    <property type="entry name" value="PTS SYSTEM MANNOSE-SPECIFIC EIIAB COMPONENT-RELATED"/>
    <property type="match status" value="1"/>
</dbReference>
<evidence type="ECO:0000256" key="1">
    <source>
        <dbReference type="ARBA" id="ARBA00004496"/>
    </source>
</evidence>
<evidence type="ECO:0000256" key="3">
    <source>
        <dbReference type="ARBA" id="ARBA00022490"/>
    </source>
</evidence>
<keyword evidence="4" id="KW-0597">Phosphoprotein</keyword>
<dbReference type="SUPFAM" id="SSF53062">
    <property type="entry name" value="PTS system fructose IIA component-like"/>
    <property type="match status" value="1"/>
</dbReference>
<dbReference type="InterPro" id="IPR004701">
    <property type="entry name" value="PTS_EIIA_man-typ"/>
</dbReference>
<comment type="caution">
    <text evidence="10">The sequence shown here is derived from an EMBL/GenBank/DDBJ whole genome shotgun (WGS) entry which is preliminary data.</text>
</comment>
<gene>
    <name evidence="10" type="primary">manX_1</name>
    <name evidence="10" type="ORF">CLVI_33220</name>
</gene>
<comment type="subcellular location">
    <subcellularLocation>
        <location evidence="1">Cytoplasm</location>
    </subcellularLocation>
</comment>
<dbReference type="AlphaFoldDB" id="A0A2T0B6Q8"/>
<evidence type="ECO:0000259" key="9">
    <source>
        <dbReference type="PROSITE" id="PS51096"/>
    </source>
</evidence>
<evidence type="ECO:0000256" key="7">
    <source>
        <dbReference type="ARBA" id="ARBA00022683"/>
    </source>
</evidence>
<dbReference type="Proteomes" id="UP000239471">
    <property type="component" value="Unassembled WGS sequence"/>
</dbReference>
<feature type="domain" description="PTS EIIA type-4" evidence="9">
    <location>
        <begin position="1"/>
        <end position="124"/>
    </location>
</feature>
<dbReference type="GO" id="GO:0016773">
    <property type="term" value="F:phosphotransferase activity, alcohol group as acceptor"/>
    <property type="evidence" value="ECO:0007669"/>
    <property type="project" value="InterPro"/>
</dbReference>
<evidence type="ECO:0000256" key="8">
    <source>
        <dbReference type="ARBA" id="ARBA00022777"/>
    </source>
</evidence>